<evidence type="ECO:0000256" key="1">
    <source>
        <dbReference type="ARBA" id="ARBA00008779"/>
    </source>
</evidence>
<evidence type="ECO:0000313" key="4">
    <source>
        <dbReference type="Proteomes" id="UP001215712"/>
    </source>
</evidence>
<dbReference type="PANTHER" id="PTHR42693">
    <property type="entry name" value="ARYLSULFATASE FAMILY MEMBER"/>
    <property type="match status" value="1"/>
</dbReference>
<dbReference type="Gene3D" id="3.40.720.10">
    <property type="entry name" value="Alkaline Phosphatase, subunit A"/>
    <property type="match status" value="1"/>
</dbReference>
<evidence type="ECO:0000259" key="2">
    <source>
        <dbReference type="Pfam" id="PF00884"/>
    </source>
</evidence>
<accession>A0AAD6HR57</accession>
<dbReference type="AlphaFoldDB" id="A0AAD6HR57"/>
<protein>
    <submittedName>
        <fullName evidence="3">Sulfatase PB10D8.02c</fullName>
    </submittedName>
</protein>
<dbReference type="SUPFAM" id="SSF53649">
    <property type="entry name" value="Alkaline phosphatase-like"/>
    <property type="match status" value="1"/>
</dbReference>
<organism evidence="3 4">
    <name type="scientific">Penicillium malachiteum</name>
    <dbReference type="NCBI Taxonomy" id="1324776"/>
    <lineage>
        <taxon>Eukaryota</taxon>
        <taxon>Fungi</taxon>
        <taxon>Dikarya</taxon>
        <taxon>Ascomycota</taxon>
        <taxon>Pezizomycotina</taxon>
        <taxon>Eurotiomycetes</taxon>
        <taxon>Eurotiomycetidae</taxon>
        <taxon>Eurotiales</taxon>
        <taxon>Aspergillaceae</taxon>
        <taxon>Penicillium</taxon>
    </lineage>
</organism>
<dbReference type="Gene3D" id="3.30.1120.10">
    <property type="match status" value="1"/>
</dbReference>
<dbReference type="InterPro" id="IPR000917">
    <property type="entry name" value="Sulfatase_N"/>
</dbReference>
<comment type="caution">
    <text evidence="3">The sequence shown here is derived from an EMBL/GenBank/DDBJ whole genome shotgun (WGS) entry which is preliminary data.</text>
</comment>
<name>A0AAD6HR57_9EURO</name>
<dbReference type="Pfam" id="PF00884">
    <property type="entry name" value="Sulfatase"/>
    <property type="match status" value="1"/>
</dbReference>
<reference evidence="3" key="1">
    <citation type="journal article" date="2023" name="IMA Fungus">
        <title>Comparative genomic study of the Penicillium genus elucidates a diverse pangenome and 15 lateral gene transfer events.</title>
        <authorList>
            <person name="Petersen C."/>
            <person name="Sorensen T."/>
            <person name="Nielsen M.R."/>
            <person name="Sondergaard T.E."/>
            <person name="Sorensen J.L."/>
            <person name="Fitzpatrick D.A."/>
            <person name="Frisvad J.C."/>
            <person name="Nielsen K.L."/>
        </authorList>
    </citation>
    <scope>NUCLEOTIDE SEQUENCE</scope>
    <source>
        <strain evidence="3">IBT 17514</strain>
    </source>
</reference>
<evidence type="ECO:0000313" key="3">
    <source>
        <dbReference type="EMBL" id="KAJ5732447.1"/>
    </source>
</evidence>
<dbReference type="CDD" id="cd16025">
    <property type="entry name" value="PAS_like"/>
    <property type="match status" value="1"/>
</dbReference>
<dbReference type="InterPro" id="IPR017850">
    <property type="entry name" value="Alkaline_phosphatase_core_sf"/>
</dbReference>
<dbReference type="EMBL" id="JAQJAN010000004">
    <property type="protein sequence ID" value="KAJ5732447.1"/>
    <property type="molecule type" value="Genomic_DNA"/>
</dbReference>
<dbReference type="InterPro" id="IPR050738">
    <property type="entry name" value="Sulfatase"/>
</dbReference>
<proteinExistence type="inferred from homology"/>
<gene>
    <name evidence="3" type="ORF">N7493_003928</name>
</gene>
<dbReference type="GO" id="GO:0004065">
    <property type="term" value="F:arylsulfatase activity"/>
    <property type="evidence" value="ECO:0007669"/>
    <property type="project" value="TreeGrafter"/>
</dbReference>
<dbReference type="PANTHER" id="PTHR42693:SF33">
    <property type="entry name" value="ARYLSULFATASE"/>
    <property type="match status" value="1"/>
</dbReference>
<feature type="domain" description="Sulfatase N-terminal" evidence="2">
    <location>
        <begin position="6"/>
        <end position="434"/>
    </location>
</feature>
<keyword evidence="4" id="KW-1185">Reference proteome</keyword>
<dbReference type="Proteomes" id="UP001215712">
    <property type="component" value="Unassembled WGS sequence"/>
</dbReference>
<comment type="similarity">
    <text evidence="1">Belongs to the sulfatase family.</text>
</comment>
<reference evidence="3" key="2">
    <citation type="submission" date="2023-01" db="EMBL/GenBank/DDBJ databases">
        <authorList>
            <person name="Petersen C."/>
        </authorList>
    </citation>
    <scope>NUCLEOTIDE SEQUENCE</scope>
    <source>
        <strain evidence="3">IBT 17514</strain>
    </source>
</reference>
<sequence length="558" mass="62721">MASKRPNFLVIVADDLGFSDISPYGGEINTPRLEKLAKDGIRMTNFHTASACSPTRSMLFSGTDNHIAGLGQMAEVMKAFGPYYENKPGYEGYLNWRVAALSEILQDNDYLTMMSGKWHLGLTKELSPSNRGFTKDFSLLPGAGNHHAWEPQFDKVLGSHSLISSNGHWMNDGEWVNAKELGDDFYSTKSFTDRLLGYLDGRTEAEKEQPFFAYLPYTAPHWPLQAPKEVVAKYAGVYDDGPDALAQKRLQRLKELGLVAQDVEAAPPSGRLGKPWNELTEEERKISARKMEVFAAMVELMDQHIGRVIDHLESTGELDNTFILFMSDNGAEGASLEALPLMGGKKSFGDIIEHYYDNSLENIGNKNSYTWYGPRWACAAEAPSRGFKGWITEGGIRCPCLIRYPKFKPEEYAVTNRFSTVMDILPTILELAQIPHPGNTFRGREVVIPRGKSWVSHLASPDYSATDSTIHGEDVHIHGWELFGQRAIREGKWKAVFIDAPRGKGDWELYNMEADPAELKDLSETEKDVLERLIEHWERYYAETGMVQPPGEFAFVKT</sequence>